<feature type="region of interest" description="Disordered" evidence="1">
    <location>
        <begin position="78"/>
        <end position="99"/>
    </location>
</feature>
<feature type="compositionally biased region" description="Polar residues" evidence="1">
    <location>
        <begin position="78"/>
        <end position="87"/>
    </location>
</feature>
<protein>
    <submittedName>
        <fullName evidence="2">Uncharacterized protein</fullName>
    </submittedName>
</protein>
<evidence type="ECO:0000313" key="2">
    <source>
        <dbReference type="EMBL" id="LAA35439.1"/>
    </source>
</evidence>
<sequence>MEPNSRGSSDQQEDVEDLLANIVALRGHLKKTEKSLQDLGEQLYSNNSHNSELGVHNSELEILTLKDLVDPSELQNNTVSKMSWHNSDSSRKPRSKVII</sequence>
<organism evidence="2">
    <name type="scientific">Micrurus corallinus</name>
    <name type="common">Brazilian coral snake</name>
    <dbReference type="NCBI Taxonomy" id="54390"/>
    <lineage>
        <taxon>Eukaryota</taxon>
        <taxon>Metazoa</taxon>
        <taxon>Chordata</taxon>
        <taxon>Craniata</taxon>
        <taxon>Vertebrata</taxon>
        <taxon>Euteleostomi</taxon>
        <taxon>Lepidosauria</taxon>
        <taxon>Squamata</taxon>
        <taxon>Bifurcata</taxon>
        <taxon>Unidentata</taxon>
        <taxon>Episquamata</taxon>
        <taxon>Toxicofera</taxon>
        <taxon>Serpentes</taxon>
        <taxon>Colubroidea</taxon>
        <taxon>Elapidae</taxon>
        <taxon>Elapinae</taxon>
        <taxon>Micrurus</taxon>
    </lineage>
</organism>
<evidence type="ECO:0000256" key="1">
    <source>
        <dbReference type="SAM" id="MobiDB-lite"/>
    </source>
</evidence>
<accession>A0A2D4EK11</accession>
<dbReference type="EMBL" id="IACJ01008499">
    <property type="protein sequence ID" value="LAA35439.1"/>
    <property type="molecule type" value="Transcribed_RNA"/>
</dbReference>
<reference evidence="2" key="1">
    <citation type="submission" date="2017-07" db="EMBL/GenBank/DDBJ databases">
        <authorList>
            <person name="Mikheyev A."/>
            <person name="Grau M."/>
        </authorList>
    </citation>
    <scope>NUCLEOTIDE SEQUENCE</scope>
    <source>
        <tissue evidence="2">Venom_gland</tissue>
    </source>
</reference>
<proteinExistence type="predicted"/>
<reference evidence="2" key="2">
    <citation type="submission" date="2017-11" db="EMBL/GenBank/DDBJ databases">
        <title>Coralsnake Venomics: Analyses of Venom Gland Transcriptomes and Proteomes of Six Brazilian Taxa.</title>
        <authorList>
            <person name="Aird S.D."/>
            <person name="Jorge da Silva N."/>
            <person name="Qiu L."/>
            <person name="Villar-Briones A."/>
            <person name="Aparecida-Saddi V."/>
            <person name="Campos-Telles M.P."/>
            <person name="Grau M."/>
            <person name="Mikheyev A.S."/>
        </authorList>
    </citation>
    <scope>NUCLEOTIDE SEQUENCE</scope>
    <source>
        <tissue evidence="2">Venom_gland</tissue>
    </source>
</reference>
<name>A0A2D4EK11_MICCO</name>
<dbReference type="AlphaFoldDB" id="A0A2D4EK11"/>